<dbReference type="RefSeq" id="WP_026626340.1">
    <property type="nucleotide sequence ID" value="NZ_AP028867.1"/>
</dbReference>
<organism evidence="2 3">
    <name type="scientific">Dysgonomonas capnocytophagoides</name>
    <dbReference type="NCBI Taxonomy" id="45254"/>
    <lineage>
        <taxon>Bacteria</taxon>
        <taxon>Pseudomonadati</taxon>
        <taxon>Bacteroidota</taxon>
        <taxon>Bacteroidia</taxon>
        <taxon>Bacteroidales</taxon>
        <taxon>Dysgonomonadaceae</taxon>
        <taxon>Dysgonomonas</taxon>
    </lineage>
</organism>
<dbReference type="STRING" id="1121485.GCA_000426485_02442"/>
<sequence>MKNKRLAAIDIGSNSVRLLITDVIDYKGSPFFKKDIFIRIPLKLGEDTFTNGYISELKAEKLATLLMSFRGIIEINDVDCWRVCATSAIREANNMKEVVDLVYLKTGIAIEVINTVEEARFILINSIEQNMDDDRAYLFTDVGGGSTDLILFYQKKEIAAASFRIGTLRTPEFIDGKEQGEWLEMKNWILQHCREFPKVSLVGSGGNINKIDSLLRRCGRIKREELVSFARVLRGMSIEERIVKYNMNTNRANVILPAIHIYLKIMKMARALSVETPIIGVSDGIIKDLYIRQFGKEKIVAQS</sequence>
<gene>
    <name evidence="2" type="ORF">E2605_04920</name>
</gene>
<dbReference type="SUPFAM" id="SSF53067">
    <property type="entry name" value="Actin-like ATPase domain"/>
    <property type="match status" value="2"/>
</dbReference>
<dbReference type="InterPro" id="IPR003695">
    <property type="entry name" value="Ppx_GppA_N"/>
</dbReference>
<dbReference type="Pfam" id="PF02541">
    <property type="entry name" value="Ppx-GppA"/>
    <property type="match status" value="1"/>
</dbReference>
<dbReference type="OrthoDB" id="9814545at2"/>
<dbReference type="AlphaFoldDB" id="A0A4Y8L6R8"/>
<evidence type="ECO:0000313" key="3">
    <source>
        <dbReference type="Proteomes" id="UP000297861"/>
    </source>
</evidence>
<dbReference type="EMBL" id="SOML01000002">
    <property type="protein sequence ID" value="TFD97961.1"/>
    <property type="molecule type" value="Genomic_DNA"/>
</dbReference>
<dbReference type="Gene3D" id="3.30.420.150">
    <property type="entry name" value="Exopolyphosphatase. Domain 2"/>
    <property type="match status" value="1"/>
</dbReference>
<comment type="caution">
    <text evidence="2">The sequence shown here is derived from an EMBL/GenBank/DDBJ whole genome shotgun (WGS) entry which is preliminary data.</text>
</comment>
<protein>
    <recommendedName>
        <fullName evidence="1">Ppx/GppA phosphatase N-terminal domain-containing protein</fullName>
    </recommendedName>
</protein>
<feature type="domain" description="Ppx/GppA phosphatase N-terminal" evidence="1">
    <location>
        <begin position="42"/>
        <end position="288"/>
    </location>
</feature>
<evidence type="ECO:0000259" key="1">
    <source>
        <dbReference type="Pfam" id="PF02541"/>
    </source>
</evidence>
<dbReference type="Gene3D" id="3.30.420.40">
    <property type="match status" value="1"/>
</dbReference>
<dbReference type="GO" id="GO:0016462">
    <property type="term" value="F:pyrophosphatase activity"/>
    <property type="evidence" value="ECO:0007669"/>
    <property type="project" value="TreeGrafter"/>
</dbReference>
<dbReference type="Proteomes" id="UP000297861">
    <property type="component" value="Unassembled WGS sequence"/>
</dbReference>
<dbReference type="PANTHER" id="PTHR30005">
    <property type="entry name" value="EXOPOLYPHOSPHATASE"/>
    <property type="match status" value="1"/>
</dbReference>
<evidence type="ECO:0000313" key="2">
    <source>
        <dbReference type="EMBL" id="TFD97961.1"/>
    </source>
</evidence>
<dbReference type="PANTHER" id="PTHR30005:SF0">
    <property type="entry name" value="RETROGRADE REGULATION PROTEIN 2"/>
    <property type="match status" value="1"/>
</dbReference>
<reference evidence="2 3" key="1">
    <citation type="submission" date="2019-03" db="EMBL/GenBank/DDBJ databases">
        <title>San Antonio Military Medical Center submission to MRSN (WRAIR), pending publication.</title>
        <authorList>
            <person name="Blyth D.M."/>
            <person name="Mccarthy S.L."/>
            <person name="Schall S.E."/>
            <person name="Stam J.A."/>
            <person name="Ong A.C."/>
            <person name="Mcgann P.T."/>
        </authorList>
    </citation>
    <scope>NUCLEOTIDE SEQUENCE [LARGE SCALE GENOMIC DNA]</scope>
    <source>
        <strain evidence="2 3">MRSN571793</strain>
    </source>
</reference>
<keyword evidence="3" id="KW-1185">Reference proteome</keyword>
<proteinExistence type="predicted"/>
<accession>A0A4Y8L6R8</accession>
<dbReference type="InterPro" id="IPR050273">
    <property type="entry name" value="GppA/Ppx_hydrolase"/>
</dbReference>
<dbReference type="CDD" id="cd24006">
    <property type="entry name" value="ASKHA_NBD_PPX_GppA"/>
    <property type="match status" value="1"/>
</dbReference>
<name>A0A4Y8L6R8_9BACT</name>
<dbReference type="InterPro" id="IPR043129">
    <property type="entry name" value="ATPase_NBD"/>
</dbReference>